<evidence type="ECO:0000256" key="5">
    <source>
        <dbReference type="ARBA" id="ARBA00022792"/>
    </source>
</evidence>
<keyword evidence="3 12" id="KW-0813">Transport</keyword>
<dbReference type="GO" id="GO:0030150">
    <property type="term" value="P:protein import into mitochondrial matrix"/>
    <property type="evidence" value="ECO:0007669"/>
    <property type="project" value="UniProtKB-UniRule"/>
</dbReference>
<keyword evidence="4 12" id="KW-0812">Transmembrane</keyword>
<comment type="caution">
    <text evidence="12">Lacks conserved residue(s) required for the propagation of feature annotation.</text>
</comment>
<evidence type="ECO:0000256" key="12">
    <source>
        <dbReference type="RuleBase" id="RU367146"/>
    </source>
</evidence>
<feature type="transmembrane region" description="Helical" evidence="12">
    <location>
        <begin position="34"/>
        <end position="59"/>
    </location>
</feature>
<protein>
    <recommendedName>
        <fullName evidence="12">Presequence translocated-associated motor subunit PAM17</fullName>
    </recommendedName>
</protein>
<dbReference type="Pfam" id="PF08566">
    <property type="entry name" value="Pam17"/>
    <property type="match status" value="1"/>
</dbReference>
<sequence>MAAAASFGGAAVLTTGLAEPLVSQLPVDPLFAMIGMVISCAGLGWLAGPSIGSLVFNAVKRNYKGQMAIKESQFFARVKKHRVDPSTSSMGNPVPDFYGEKISSVAGYRQWLKDQRNFNKKRTLV</sequence>
<comment type="subunit">
    <text evidence="12">Component of the PAM complex.</text>
</comment>
<evidence type="ECO:0000256" key="9">
    <source>
        <dbReference type="ARBA" id="ARBA00023010"/>
    </source>
</evidence>
<evidence type="ECO:0000256" key="4">
    <source>
        <dbReference type="ARBA" id="ARBA00022692"/>
    </source>
</evidence>
<comment type="similarity">
    <text evidence="2 12">Belongs to the PAM17 family.</text>
</comment>
<keyword evidence="10 12" id="KW-0496">Mitochondrion</keyword>
<dbReference type="GO" id="GO:0001405">
    <property type="term" value="C:PAM complex, Tim23 associated import motor"/>
    <property type="evidence" value="ECO:0007669"/>
    <property type="project" value="UniProtKB-UniRule"/>
</dbReference>
<evidence type="ECO:0000256" key="7">
    <source>
        <dbReference type="ARBA" id="ARBA00022946"/>
    </source>
</evidence>
<keyword evidence="6 12" id="KW-0653">Protein transport</keyword>
<evidence type="ECO:0000256" key="6">
    <source>
        <dbReference type="ARBA" id="ARBA00022927"/>
    </source>
</evidence>
<evidence type="ECO:0000256" key="3">
    <source>
        <dbReference type="ARBA" id="ARBA00022448"/>
    </source>
</evidence>
<keyword evidence="9 12" id="KW-0811">Translocation</keyword>
<evidence type="ECO:0000256" key="1">
    <source>
        <dbReference type="ARBA" id="ARBA00004448"/>
    </source>
</evidence>
<evidence type="ECO:0000256" key="8">
    <source>
        <dbReference type="ARBA" id="ARBA00022989"/>
    </source>
</evidence>
<reference evidence="13" key="1">
    <citation type="submission" date="2023-06" db="EMBL/GenBank/DDBJ databases">
        <title>Genome-scale phylogeny and comparative genomics of the fungal order Sordariales.</title>
        <authorList>
            <consortium name="Lawrence Berkeley National Laboratory"/>
            <person name="Hensen N."/>
            <person name="Bonometti L."/>
            <person name="Westerberg I."/>
            <person name="Brannstrom I.O."/>
            <person name="Guillou S."/>
            <person name="Cros-Aarteil S."/>
            <person name="Calhoun S."/>
            <person name="Haridas S."/>
            <person name="Kuo A."/>
            <person name="Mondo S."/>
            <person name="Pangilinan J."/>
            <person name="Riley R."/>
            <person name="LaButti K."/>
            <person name="Andreopoulos B."/>
            <person name="Lipzen A."/>
            <person name="Chen C."/>
            <person name="Yanf M."/>
            <person name="Daum C."/>
            <person name="Ng V."/>
            <person name="Clum A."/>
            <person name="Steindorff A."/>
            <person name="Ohm R."/>
            <person name="Martin F."/>
            <person name="Silar P."/>
            <person name="Natvig D."/>
            <person name="Lalanne C."/>
            <person name="Gautier V."/>
            <person name="Ament-velasquez S.L."/>
            <person name="Kruys A."/>
            <person name="Hutchinson M.I."/>
            <person name="Powell A.J."/>
            <person name="Barry K."/>
            <person name="Miller A.N."/>
            <person name="Grigoriev I.V."/>
            <person name="Debuchy R."/>
            <person name="Gladieux P."/>
            <person name="Thoren M.H."/>
            <person name="Johannesson H."/>
        </authorList>
    </citation>
    <scope>NUCLEOTIDE SEQUENCE</scope>
    <source>
        <strain evidence="13">SMH3391-2</strain>
    </source>
</reference>
<dbReference type="Proteomes" id="UP001174934">
    <property type="component" value="Unassembled WGS sequence"/>
</dbReference>
<keyword evidence="5 12" id="KW-0999">Mitochondrion inner membrane</keyword>
<evidence type="ECO:0000256" key="10">
    <source>
        <dbReference type="ARBA" id="ARBA00023128"/>
    </source>
</evidence>
<gene>
    <name evidence="13" type="ORF">B0T17DRAFT_531053</name>
</gene>
<keyword evidence="14" id="KW-1185">Reference proteome</keyword>
<accession>A0AA40C475</accession>
<evidence type="ECO:0000313" key="14">
    <source>
        <dbReference type="Proteomes" id="UP001174934"/>
    </source>
</evidence>
<organism evidence="13 14">
    <name type="scientific">Bombardia bombarda</name>
    <dbReference type="NCBI Taxonomy" id="252184"/>
    <lineage>
        <taxon>Eukaryota</taxon>
        <taxon>Fungi</taxon>
        <taxon>Dikarya</taxon>
        <taxon>Ascomycota</taxon>
        <taxon>Pezizomycotina</taxon>
        <taxon>Sordariomycetes</taxon>
        <taxon>Sordariomycetidae</taxon>
        <taxon>Sordariales</taxon>
        <taxon>Lasiosphaeriaceae</taxon>
        <taxon>Bombardia</taxon>
    </lineage>
</organism>
<evidence type="ECO:0000313" key="13">
    <source>
        <dbReference type="EMBL" id="KAK0624786.1"/>
    </source>
</evidence>
<comment type="subcellular location">
    <subcellularLocation>
        <location evidence="1 12">Mitochondrion inner membrane</location>
        <topology evidence="1 12">Multi-pass membrane protein</topology>
    </subcellularLocation>
</comment>
<dbReference type="EMBL" id="JAULSR010000003">
    <property type="protein sequence ID" value="KAK0624786.1"/>
    <property type="molecule type" value="Genomic_DNA"/>
</dbReference>
<name>A0AA40C475_9PEZI</name>
<evidence type="ECO:0000256" key="11">
    <source>
        <dbReference type="ARBA" id="ARBA00023136"/>
    </source>
</evidence>
<keyword evidence="7" id="KW-0809">Transit peptide</keyword>
<keyword evidence="8 12" id="KW-1133">Transmembrane helix</keyword>
<dbReference type="InterPro" id="IPR013875">
    <property type="entry name" value="Pam17"/>
</dbReference>
<comment type="caution">
    <text evidence="13">The sequence shown here is derived from an EMBL/GenBank/DDBJ whole genome shotgun (WGS) entry which is preliminary data.</text>
</comment>
<dbReference type="PANTHER" id="PTHR28021:SF1">
    <property type="entry name" value="PRESEQUENCE TRANSLOCATED-ASSOCIATED MOTOR SUBUNIT PAM17, MITOCHONDRIAL"/>
    <property type="match status" value="1"/>
</dbReference>
<proteinExistence type="inferred from homology"/>
<keyword evidence="11 12" id="KW-0472">Membrane</keyword>
<dbReference type="AlphaFoldDB" id="A0AA40C475"/>
<evidence type="ECO:0000256" key="2">
    <source>
        <dbReference type="ARBA" id="ARBA00006837"/>
    </source>
</evidence>
<dbReference type="PANTHER" id="PTHR28021">
    <property type="entry name" value="PRESEQUENCE TRANSLOCATED-ASSOCIATED MOTOR SUBUNIT PAM17, MITOCHONDRIAL"/>
    <property type="match status" value="1"/>
</dbReference>
<comment type="function">
    <text evidence="12">Component of the PAM complex, a complex required for the translocation of transit peptide-containing proteins from the inner membrane into the mitochondrial matrix in an ATP-dependent manner.</text>
</comment>